<evidence type="ECO:0000313" key="4">
    <source>
        <dbReference type="Proteomes" id="UP000199041"/>
    </source>
</evidence>
<evidence type="ECO:0000313" key="3">
    <source>
        <dbReference type="EMBL" id="SEA19914.1"/>
    </source>
</evidence>
<feature type="domain" description="NTP pyrophosphohydrolase MazG-like" evidence="2">
    <location>
        <begin position="207"/>
        <end position="264"/>
    </location>
</feature>
<dbReference type="GO" id="GO:0046081">
    <property type="term" value="P:dUTP catabolic process"/>
    <property type="evidence" value="ECO:0007669"/>
    <property type="project" value="TreeGrafter"/>
</dbReference>
<dbReference type="EMBL" id="FNQY01000010">
    <property type="protein sequence ID" value="SEA19914.1"/>
    <property type="molecule type" value="Genomic_DNA"/>
</dbReference>
<dbReference type="GO" id="GO:0046061">
    <property type="term" value="P:dATP catabolic process"/>
    <property type="evidence" value="ECO:0007669"/>
    <property type="project" value="TreeGrafter"/>
</dbReference>
<protein>
    <submittedName>
        <fullName evidence="3">XTP/dITP diphosphohydrolase</fullName>
    </submittedName>
</protein>
<dbReference type="NCBIfam" id="TIGR00444">
    <property type="entry name" value="mazG"/>
    <property type="match status" value="1"/>
</dbReference>
<dbReference type="PANTHER" id="PTHR30522:SF0">
    <property type="entry name" value="NUCLEOSIDE TRIPHOSPHATE PYROPHOSPHOHYDROLASE"/>
    <property type="match status" value="1"/>
</dbReference>
<proteinExistence type="predicted"/>
<feature type="compositionally biased region" description="Polar residues" evidence="1">
    <location>
        <begin position="1"/>
        <end position="13"/>
    </location>
</feature>
<dbReference type="SUPFAM" id="SSF101386">
    <property type="entry name" value="all-alpha NTP pyrophosphatases"/>
    <property type="match status" value="2"/>
</dbReference>
<dbReference type="InterPro" id="IPR048015">
    <property type="entry name" value="NTP-PPase_MazG-like_N"/>
</dbReference>
<dbReference type="GO" id="GO:0006203">
    <property type="term" value="P:dGTP catabolic process"/>
    <property type="evidence" value="ECO:0007669"/>
    <property type="project" value="TreeGrafter"/>
</dbReference>
<dbReference type="Pfam" id="PF03819">
    <property type="entry name" value="MazG"/>
    <property type="match status" value="2"/>
</dbReference>
<dbReference type="GO" id="GO:0006950">
    <property type="term" value="P:response to stress"/>
    <property type="evidence" value="ECO:0007669"/>
    <property type="project" value="UniProtKB-ARBA"/>
</dbReference>
<feature type="domain" description="NTP pyrophosphohydrolase MazG-like" evidence="2">
    <location>
        <begin position="69"/>
        <end position="141"/>
    </location>
</feature>
<dbReference type="GO" id="GO:0046052">
    <property type="term" value="P:UTP catabolic process"/>
    <property type="evidence" value="ECO:0007669"/>
    <property type="project" value="TreeGrafter"/>
</dbReference>
<dbReference type="PANTHER" id="PTHR30522">
    <property type="entry name" value="NUCLEOSIDE TRIPHOSPHATE PYROPHOSPHOHYDROLASE"/>
    <property type="match status" value="1"/>
</dbReference>
<sequence length="314" mass="35611">MTNSSTENKNQQPEKLAENPESPLSVPTHTHPVNMQHRISQQTGLEAAFMGLVTIMDELREGCPWDREQTIDTLRSMTLEETYELTGAIDEKNWSDLKGELGDIMLHLLFYARIGKEEGKFNLKDVLDGISDKMIRRHPHIYGDIQVRDAEEVKRNWQQIKQQKEKTSILSGVPKGLPSMVKAARIQEKASQAGFDWPDGDTVSVYNKVLEELNELSEAAASYDQAHIEEELGDVFFSLINYARFLKVDADKALESCNQKFILRFNRMEALAAASGKSITDKDQSFEALDQLWELAKKQLKQESINGKGKTDVH</sequence>
<dbReference type="CDD" id="cd11529">
    <property type="entry name" value="NTP-PPase_MazG_Cterm"/>
    <property type="match status" value="1"/>
</dbReference>
<gene>
    <name evidence="3" type="ORF">SAMN05192529_11082</name>
</gene>
<dbReference type="GO" id="GO:0046047">
    <property type="term" value="P:TTP catabolic process"/>
    <property type="evidence" value="ECO:0007669"/>
    <property type="project" value="TreeGrafter"/>
</dbReference>
<dbReference type="AlphaFoldDB" id="A0A1H3Z960"/>
<evidence type="ECO:0000256" key="1">
    <source>
        <dbReference type="SAM" id="MobiDB-lite"/>
    </source>
</evidence>
<dbReference type="RefSeq" id="WP_244518865.1">
    <property type="nucleotide sequence ID" value="NZ_FNQY01000010.1"/>
</dbReference>
<keyword evidence="3" id="KW-0378">Hydrolase</keyword>
<keyword evidence="4" id="KW-1185">Reference proteome</keyword>
<dbReference type="NCBIfam" id="NF007113">
    <property type="entry name" value="PRK09562.1"/>
    <property type="match status" value="1"/>
</dbReference>
<dbReference type="InterPro" id="IPR048011">
    <property type="entry name" value="NTP-PPase_MazG-like_C"/>
</dbReference>
<accession>A0A1H3Z960</accession>
<name>A0A1H3Z960_9BACT</name>
<dbReference type="GO" id="GO:0046076">
    <property type="term" value="P:dTTP catabolic process"/>
    <property type="evidence" value="ECO:0007669"/>
    <property type="project" value="TreeGrafter"/>
</dbReference>
<dbReference type="STRING" id="551991.SAMN05192529_11082"/>
<dbReference type="InterPro" id="IPR004518">
    <property type="entry name" value="MazG-like_dom"/>
</dbReference>
<evidence type="ECO:0000259" key="2">
    <source>
        <dbReference type="Pfam" id="PF03819"/>
    </source>
</evidence>
<dbReference type="Proteomes" id="UP000199041">
    <property type="component" value="Unassembled WGS sequence"/>
</dbReference>
<dbReference type="GO" id="GO:0047429">
    <property type="term" value="F:nucleoside triphosphate diphosphatase activity"/>
    <property type="evidence" value="ECO:0007669"/>
    <property type="project" value="InterPro"/>
</dbReference>
<dbReference type="Gene3D" id="1.10.287.1080">
    <property type="entry name" value="MazG-like"/>
    <property type="match status" value="2"/>
</dbReference>
<reference evidence="3 4" key="1">
    <citation type="submission" date="2016-10" db="EMBL/GenBank/DDBJ databases">
        <authorList>
            <person name="de Groot N.N."/>
        </authorList>
    </citation>
    <scope>NUCLEOTIDE SEQUENCE [LARGE SCALE GENOMIC DNA]</scope>
    <source>
        <strain evidence="3 4">Vu-144</strain>
    </source>
</reference>
<dbReference type="CDD" id="cd11528">
    <property type="entry name" value="NTP-PPase_MazG_Nterm"/>
    <property type="match status" value="1"/>
</dbReference>
<dbReference type="FunFam" id="1.10.287.1080:FF:000001">
    <property type="entry name" value="Nucleoside triphosphate pyrophosphohydrolase"/>
    <property type="match status" value="1"/>
</dbReference>
<dbReference type="InterPro" id="IPR011551">
    <property type="entry name" value="NTP_PyrPHydrolase_MazG"/>
</dbReference>
<organism evidence="3 4">
    <name type="scientific">Arachidicoccus rhizosphaerae</name>
    <dbReference type="NCBI Taxonomy" id="551991"/>
    <lineage>
        <taxon>Bacteria</taxon>
        <taxon>Pseudomonadati</taxon>
        <taxon>Bacteroidota</taxon>
        <taxon>Chitinophagia</taxon>
        <taxon>Chitinophagales</taxon>
        <taxon>Chitinophagaceae</taxon>
        <taxon>Arachidicoccus</taxon>
    </lineage>
</organism>
<feature type="region of interest" description="Disordered" evidence="1">
    <location>
        <begin position="1"/>
        <end position="31"/>
    </location>
</feature>